<comment type="catalytic activity">
    <reaction evidence="7 8">
        <text>tRNA(Arg) + L-arginine + ATP = L-arginyl-tRNA(Arg) + AMP + diphosphate</text>
        <dbReference type="Rhea" id="RHEA:20301"/>
        <dbReference type="Rhea" id="RHEA-COMP:9658"/>
        <dbReference type="Rhea" id="RHEA-COMP:9673"/>
        <dbReference type="ChEBI" id="CHEBI:30616"/>
        <dbReference type="ChEBI" id="CHEBI:32682"/>
        <dbReference type="ChEBI" id="CHEBI:33019"/>
        <dbReference type="ChEBI" id="CHEBI:78442"/>
        <dbReference type="ChEBI" id="CHEBI:78513"/>
        <dbReference type="ChEBI" id="CHEBI:456215"/>
        <dbReference type="EC" id="6.1.1.19"/>
    </reaction>
</comment>
<dbReference type="Proteomes" id="UP000028926">
    <property type="component" value="Chromosome"/>
</dbReference>
<evidence type="ECO:0000256" key="6">
    <source>
        <dbReference type="ARBA" id="ARBA00023146"/>
    </source>
</evidence>
<evidence type="ECO:0000256" key="8">
    <source>
        <dbReference type="HAMAP-Rule" id="MF_00123"/>
    </source>
</evidence>
<dbReference type="KEGG" id="paca:ID47_02040"/>
<dbReference type="EC" id="6.1.1.19" evidence="8"/>
<proteinExistence type="inferred from homology"/>
<dbReference type="SUPFAM" id="SSF55190">
    <property type="entry name" value="Arginyl-tRNA synthetase (ArgRS), N-terminal 'additional' domain"/>
    <property type="match status" value="1"/>
</dbReference>
<evidence type="ECO:0000313" key="13">
    <source>
        <dbReference type="Proteomes" id="UP000028926"/>
    </source>
</evidence>
<keyword evidence="2 8" id="KW-0436">Ligase</keyword>
<comment type="caution">
    <text evidence="8">Lacks conserved residue(s) required for the propagation of feature annotation.</text>
</comment>
<dbReference type="GO" id="GO:0005524">
    <property type="term" value="F:ATP binding"/>
    <property type="evidence" value="ECO:0007669"/>
    <property type="project" value="UniProtKB-UniRule"/>
</dbReference>
<dbReference type="NCBIfam" id="TIGR00456">
    <property type="entry name" value="argS"/>
    <property type="match status" value="1"/>
</dbReference>
<evidence type="ECO:0000256" key="7">
    <source>
        <dbReference type="ARBA" id="ARBA00049339"/>
    </source>
</evidence>
<dbReference type="Gene3D" id="1.10.730.10">
    <property type="entry name" value="Isoleucyl-tRNA Synthetase, Domain 1"/>
    <property type="match status" value="1"/>
</dbReference>
<keyword evidence="4 8" id="KW-0067">ATP-binding</keyword>
<evidence type="ECO:0000256" key="2">
    <source>
        <dbReference type="ARBA" id="ARBA00022598"/>
    </source>
</evidence>
<dbReference type="Gene3D" id="3.40.50.620">
    <property type="entry name" value="HUPs"/>
    <property type="match status" value="1"/>
</dbReference>
<dbReference type="Gene3D" id="3.30.1360.70">
    <property type="entry name" value="Arginyl tRNA synthetase N-terminal domain"/>
    <property type="match status" value="1"/>
</dbReference>
<comment type="subunit">
    <text evidence="8">Monomer.</text>
</comment>
<evidence type="ECO:0000256" key="1">
    <source>
        <dbReference type="ARBA" id="ARBA00005594"/>
    </source>
</evidence>
<gene>
    <name evidence="8" type="primary">argS</name>
    <name evidence="12" type="ORF">ID47_02040</name>
</gene>
<dbReference type="RefSeq" id="WP_038463200.1">
    <property type="nucleotide sequence ID" value="NZ_CP008941.1"/>
</dbReference>
<evidence type="ECO:0000313" key="12">
    <source>
        <dbReference type="EMBL" id="AIK95775.1"/>
    </source>
</evidence>
<accession>A0A077AYH4</accession>
<protein>
    <recommendedName>
        <fullName evidence="8">Arginine--tRNA ligase</fullName>
        <ecNumber evidence="8">6.1.1.19</ecNumber>
    </recommendedName>
    <alternativeName>
        <fullName evidence="8">Arginyl-tRNA synthetase</fullName>
        <shortName evidence="8">ArgRS</shortName>
    </alternativeName>
</protein>
<evidence type="ECO:0000256" key="3">
    <source>
        <dbReference type="ARBA" id="ARBA00022741"/>
    </source>
</evidence>
<keyword evidence="5 8" id="KW-0648">Protein biosynthesis</keyword>
<dbReference type="STRING" id="91604.ID47_02040"/>
<comment type="subcellular location">
    <subcellularLocation>
        <location evidence="8">Cytoplasm</location>
    </subcellularLocation>
</comment>
<sequence>MNIFNHFHQHILSILEQLKCQGDLPAYLDFSRVVIESPKDPSHGDLATNAAMVLAKAAGTHPRSLADRICQQLSKLDHVVKVEVAGPGFINFSLAGNFWRQRLNDILQSPHIYGASDFGQGELVNVEFVSANPTGPLHTGHSRGAVFGDANASLLEKIGYKVVREYYINDAGGQTDTLARSVYLRYLQACGNTIEESRFEGLYPGEYLAKIGEMLKDTYAAKFVNAPESEWMDLFRKFTIDQMMVFIKDDLLALGVKMDVFTSERALVEAGGVTKAVEFLQEQGDIYTGILEKPKGHDVEDWEPRPQLLFRATQYGDDVDRPLQKSNGSWTYFAGDIAYHYDKYRRGFTKMIDIFGADHAGYVKRIKAAAKAVTAGKGDVDIKTTQLVNFMEKGEPVRMSKRAGTFVSLRDVVDRVGRDVARFIMLTRHQDMTIDFDFAKVVEQTKDNPVFYVQYAHARAKSVLRHGHELLGNLDFVNVDMSPLTDEAELAMIKILTQLPKQIEVAALSREPHRVANYLYEVAATFHALWNKGKDHVNLRFIDPENKNSTLSRLALVQCVATVIAEGLTVLGVDPVEEMR</sequence>
<keyword evidence="3 8" id="KW-0547">Nucleotide-binding</keyword>
<keyword evidence="8" id="KW-0963">Cytoplasm</keyword>
<dbReference type="GO" id="GO:0006420">
    <property type="term" value="P:arginyl-tRNA aminoacylation"/>
    <property type="evidence" value="ECO:0007669"/>
    <property type="project" value="UniProtKB-UniRule"/>
</dbReference>
<reference evidence="12 13" key="1">
    <citation type="submission" date="2014-07" db="EMBL/GenBank/DDBJ databases">
        <title>Comparative genomic insights into amoeba endosymbionts belonging to the families of Holosporaceae and Candidatus Midichloriaceae within Rickettsiales.</title>
        <authorList>
            <person name="Wang Z."/>
            <person name="Wu M."/>
        </authorList>
    </citation>
    <scope>NUCLEOTIDE SEQUENCE [LARGE SCALE GENOMIC DNA]</scope>
    <source>
        <strain evidence="12">PRA3</strain>
    </source>
</reference>
<dbReference type="PANTHER" id="PTHR11956:SF5">
    <property type="entry name" value="ARGININE--TRNA LIGASE, CYTOPLASMIC"/>
    <property type="match status" value="1"/>
</dbReference>
<dbReference type="GO" id="GO:0005737">
    <property type="term" value="C:cytoplasm"/>
    <property type="evidence" value="ECO:0007669"/>
    <property type="project" value="UniProtKB-SubCell"/>
</dbReference>
<dbReference type="eggNOG" id="COG0018">
    <property type="taxonomic scope" value="Bacteria"/>
</dbReference>
<dbReference type="SMART" id="SM00836">
    <property type="entry name" value="DALR_1"/>
    <property type="match status" value="1"/>
</dbReference>
<dbReference type="AlphaFoldDB" id="A0A077AYH4"/>
<dbReference type="PANTHER" id="PTHR11956">
    <property type="entry name" value="ARGINYL-TRNA SYNTHETASE"/>
    <property type="match status" value="1"/>
</dbReference>
<dbReference type="OrthoDB" id="9803211at2"/>
<dbReference type="InterPro" id="IPR005148">
    <property type="entry name" value="Arg-tRNA-synth_N"/>
</dbReference>
<keyword evidence="6 8" id="KW-0030">Aminoacyl-tRNA synthetase</keyword>
<evidence type="ECO:0000259" key="10">
    <source>
        <dbReference type="SMART" id="SM00836"/>
    </source>
</evidence>
<dbReference type="Pfam" id="PF05746">
    <property type="entry name" value="DALR_1"/>
    <property type="match status" value="1"/>
</dbReference>
<keyword evidence="13" id="KW-1185">Reference proteome</keyword>
<dbReference type="Pfam" id="PF00750">
    <property type="entry name" value="tRNA-synt_1d"/>
    <property type="match status" value="1"/>
</dbReference>
<evidence type="ECO:0000256" key="9">
    <source>
        <dbReference type="RuleBase" id="RU363038"/>
    </source>
</evidence>
<dbReference type="InterPro" id="IPR036695">
    <property type="entry name" value="Arg-tRNA-synth_N_sf"/>
</dbReference>
<dbReference type="InterPro" id="IPR001278">
    <property type="entry name" value="Arg-tRNA-ligase"/>
</dbReference>
<feature type="domain" description="Arginyl tRNA synthetase N-terminal" evidence="11">
    <location>
        <begin position="5"/>
        <end position="94"/>
    </location>
</feature>
<dbReference type="HAMAP" id="MF_00123">
    <property type="entry name" value="Arg_tRNA_synth"/>
    <property type="match status" value="1"/>
</dbReference>
<name>A0A077AYH4_9PROT</name>
<evidence type="ECO:0000256" key="4">
    <source>
        <dbReference type="ARBA" id="ARBA00022840"/>
    </source>
</evidence>
<comment type="similarity">
    <text evidence="1 8 9">Belongs to the class-I aminoacyl-tRNA synthetase family.</text>
</comment>
<dbReference type="SMART" id="SM01016">
    <property type="entry name" value="Arg_tRNA_synt_N"/>
    <property type="match status" value="1"/>
</dbReference>
<dbReference type="InterPro" id="IPR009080">
    <property type="entry name" value="tRNAsynth_Ia_anticodon-bd"/>
</dbReference>
<dbReference type="InterPro" id="IPR014729">
    <property type="entry name" value="Rossmann-like_a/b/a_fold"/>
</dbReference>
<organism evidence="12 13">
    <name type="scientific">Candidatus Odyssella acanthamoebae</name>
    <dbReference type="NCBI Taxonomy" id="91604"/>
    <lineage>
        <taxon>Bacteria</taxon>
        <taxon>Pseudomonadati</taxon>
        <taxon>Pseudomonadota</taxon>
        <taxon>Alphaproteobacteria</taxon>
        <taxon>Holosporales</taxon>
        <taxon>Candidatus Paracaedibacteraceae</taxon>
        <taxon>Candidatus Odyssella</taxon>
    </lineage>
</organism>
<dbReference type="Pfam" id="PF03485">
    <property type="entry name" value="Arg_tRNA_synt_N"/>
    <property type="match status" value="1"/>
</dbReference>
<feature type="domain" description="DALR anticodon binding" evidence="10">
    <location>
        <begin position="453"/>
        <end position="579"/>
    </location>
</feature>
<dbReference type="PRINTS" id="PR01038">
    <property type="entry name" value="TRNASYNTHARG"/>
</dbReference>
<evidence type="ECO:0000259" key="11">
    <source>
        <dbReference type="SMART" id="SM01016"/>
    </source>
</evidence>
<dbReference type="CDD" id="cd00671">
    <property type="entry name" value="ArgRS_core"/>
    <property type="match status" value="1"/>
</dbReference>
<dbReference type="SUPFAM" id="SSF52374">
    <property type="entry name" value="Nucleotidylyl transferase"/>
    <property type="match status" value="1"/>
</dbReference>
<dbReference type="GO" id="GO:0004814">
    <property type="term" value="F:arginine-tRNA ligase activity"/>
    <property type="evidence" value="ECO:0007669"/>
    <property type="project" value="UniProtKB-UniRule"/>
</dbReference>
<dbReference type="EMBL" id="CP008941">
    <property type="protein sequence ID" value="AIK95775.1"/>
    <property type="molecule type" value="Genomic_DNA"/>
</dbReference>
<dbReference type="InterPro" id="IPR035684">
    <property type="entry name" value="ArgRS_core"/>
</dbReference>
<dbReference type="SUPFAM" id="SSF47323">
    <property type="entry name" value="Anticodon-binding domain of a subclass of class I aminoacyl-tRNA synthetases"/>
    <property type="match status" value="1"/>
</dbReference>
<dbReference type="InterPro" id="IPR008909">
    <property type="entry name" value="DALR_anticod-bd"/>
</dbReference>
<dbReference type="HOGENOM" id="CLU_006406_0_1_5"/>
<evidence type="ECO:0000256" key="5">
    <source>
        <dbReference type="ARBA" id="ARBA00022917"/>
    </source>
</evidence>